<name>A0A202C937_9FLAO</name>
<accession>A0A202C937</accession>
<protein>
    <submittedName>
        <fullName evidence="2">Uncharacterized protein</fullName>
    </submittedName>
</protein>
<evidence type="ECO:0000313" key="3">
    <source>
        <dbReference type="Proteomes" id="UP000196355"/>
    </source>
</evidence>
<keyword evidence="3" id="KW-1185">Reference proteome</keyword>
<feature type="transmembrane region" description="Helical" evidence="1">
    <location>
        <begin position="112"/>
        <end position="131"/>
    </location>
</feature>
<evidence type="ECO:0000256" key="1">
    <source>
        <dbReference type="SAM" id="Phobius"/>
    </source>
</evidence>
<feature type="transmembrane region" description="Helical" evidence="1">
    <location>
        <begin position="143"/>
        <end position="166"/>
    </location>
</feature>
<gene>
    <name evidence="2" type="ORF">B0E34_04345</name>
</gene>
<dbReference type="Proteomes" id="UP000196355">
    <property type="component" value="Unassembled WGS sequence"/>
</dbReference>
<evidence type="ECO:0000313" key="2">
    <source>
        <dbReference type="EMBL" id="OVE60188.1"/>
    </source>
</evidence>
<comment type="caution">
    <text evidence="2">The sequence shown here is derived from an EMBL/GenBank/DDBJ whole genome shotgun (WGS) entry which is preliminary data.</text>
</comment>
<organism evidence="2 3">
    <name type="scientific">Chryseobacterium mucoviscidosis</name>
    <dbReference type="NCBI Taxonomy" id="1945581"/>
    <lineage>
        <taxon>Bacteria</taxon>
        <taxon>Pseudomonadati</taxon>
        <taxon>Bacteroidota</taxon>
        <taxon>Flavobacteriia</taxon>
        <taxon>Flavobacteriales</taxon>
        <taxon>Weeksellaceae</taxon>
        <taxon>Chryseobacterium group</taxon>
        <taxon>Chryseobacterium</taxon>
    </lineage>
</organism>
<feature type="transmembrane region" description="Helical" evidence="1">
    <location>
        <begin position="178"/>
        <end position="196"/>
    </location>
</feature>
<dbReference type="RefSeq" id="WP_087707126.1">
    <property type="nucleotide sequence ID" value="NZ_MVAG01000081.1"/>
</dbReference>
<feature type="transmembrane region" description="Helical" evidence="1">
    <location>
        <begin position="89"/>
        <end position="106"/>
    </location>
</feature>
<dbReference type="AlphaFoldDB" id="A0A202C937"/>
<keyword evidence="1" id="KW-1133">Transmembrane helix</keyword>
<keyword evidence="1" id="KW-0472">Membrane</keyword>
<keyword evidence="1" id="KW-0812">Transmembrane</keyword>
<sequence length="205" mass="23697">MITKEKEHQIELYLNSKKLTAQILAEVKDHFISQISHLMLSENLSFPEAFLKAKISWNNELEMVNADFLSFKKVARIEKVILQQRFRKIGIFSFILATAATFIMFLNTDVFFTVQIVLLGSLAILLAYSFLTKKMKFSNYIAMSFHPLLLRNLLFGVLIFAFGSFITAENWKIMDMNVSKFLSVYSLAVQLQLLYFNSKKINVLV</sequence>
<dbReference type="EMBL" id="MVAG01000081">
    <property type="protein sequence ID" value="OVE60188.1"/>
    <property type="molecule type" value="Genomic_DNA"/>
</dbReference>
<proteinExistence type="predicted"/>
<reference evidence="3" key="1">
    <citation type="submission" date="2017-02" db="EMBL/GenBank/DDBJ databases">
        <authorList>
            <person name="Tetz G."/>
            <person name="Tetz V."/>
        </authorList>
    </citation>
    <scope>NUCLEOTIDE SEQUENCE [LARGE SCALE GENOMIC DNA]</scope>
    <source>
        <strain evidence="3">VT16-26</strain>
    </source>
</reference>